<dbReference type="CDD" id="cd06133">
    <property type="entry name" value="ERI-1_3'hExo_like"/>
    <property type="match status" value="1"/>
</dbReference>
<evidence type="ECO:0000256" key="3">
    <source>
        <dbReference type="ARBA" id="ARBA00022839"/>
    </source>
</evidence>
<comment type="caution">
    <text evidence="6">The sequence shown here is derived from an EMBL/GenBank/DDBJ whole genome shotgun (WGS) entry which is preliminary data.</text>
</comment>
<dbReference type="EMBL" id="JAFIQS010000011">
    <property type="protein sequence ID" value="KAG5164917.1"/>
    <property type="molecule type" value="Genomic_DNA"/>
</dbReference>
<dbReference type="PANTHER" id="PTHR23044">
    <property type="entry name" value="3'-5' EXONUCLEASE ERI1-RELATED"/>
    <property type="match status" value="1"/>
</dbReference>
<evidence type="ECO:0000256" key="4">
    <source>
        <dbReference type="SAM" id="MobiDB-lite"/>
    </source>
</evidence>
<dbReference type="InterPro" id="IPR012337">
    <property type="entry name" value="RNaseH-like_sf"/>
</dbReference>
<evidence type="ECO:0000259" key="5">
    <source>
        <dbReference type="SMART" id="SM00479"/>
    </source>
</evidence>
<sequence>MVLASAIKRPRIHLNSLIIMKLEVTRTPIIREIIEMPALLYNLRDRKVYASFHEYVKPSRIRAIDQKCAQVTGVRQDMVENADLFPPVWKRFKEFLQYHDVLRDPSTTAFLTYDKADLNEILPAQLAYKSLVDSHLDDLSLLSPISRLNIKKAFARQYKLKQTKPLRKMMGQLALSKDERYHFGMEECWSLARLVEAMQHDGWRPRTPDLSKTQMKVPKSKPIVSPE</sequence>
<evidence type="ECO:0000313" key="6">
    <source>
        <dbReference type="EMBL" id="KAG5164917.1"/>
    </source>
</evidence>
<name>A0A8H7XQ06_PSICU</name>
<accession>A0A8H7XQ06</accession>
<dbReference type="Pfam" id="PF00929">
    <property type="entry name" value="RNase_T"/>
    <property type="match status" value="1"/>
</dbReference>
<keyword evidence="3" id="KW-0269">Exonuclease</keyword>
<keyword evidence="2" id="KW-0378">Hydrolase</keyword>
<dbReference type="InterPro" id="IPR013520">
    <property type="entry name" value="Ribonucl_H"/>
</dbReference>
<dbReference type="AlphaFoldDB" id="A0A8H7XQ06"/>
<dbReference type="InterPro" id="IPR051274">
    <property type="entry name" value="3-5_Exoribonuclease"/>
</dbReference>
<dbReference type="GO" id="GO:0000175">
    <property type="term" value="F:3'-5'-RNA exonuclease activity"/>
    <property type="evidence" value="ECO:0007669"/>
    <property type="project" value="InterPro"/>
</dbReference>
<reference evidence="6" key="1">
    <citation type="submission" date="2021-02" db="EMBL/GenBank/DDBJ databases">
        <title>Psilocybe cubensis genome.</title>
        <authorList>
            <person name="Mckernan K.J."/>
            <person name="Crawford S."/>
            <person name="Trippe A."/>
            <person name="Kane L.T."/>
            <person name="Mclaughlin S."/>
        </authorList>
    </citation>
    <scope>NUCLEOTIDE SEQUENCE [LARGE SCALE GENOMIC DNA]</scope>
    <source>
        <strain evidence="6">MGC-MH-2018</strain>
    </source>
</reference>
<dbReference type="PANTHER" id="PTHR23044:SF61">
    <property type="entry name" value="3'-5' EXORIBONUCLEASE 1-RELATED"/>
    <property type="match status" value="1"/>
</dbReference>
<dbReference type="InterPro" id="IPR036397">
    <property type="entry name" value="RNaseH_sf"/>
</dbReference>
<feature type="domain" description="Exonuclease" evidence="5">
    <location>
        <begin position="16"/>
        <end position="204"/>
    </location>
</feature>
<proteinExistence type="predicted"/>
<dbReference type="SMART" id="SM00479">
    <property type="entry name" value="EXOIII"/>
    <property type="match status" value="1"/>
</dbReference>
<evidence type="ECO:0000256" key="1">
    <source>
        <dbReference type="ARBA" id="ARBA00022722"/>
    </source>
</evidence>
<dbReference type="Gene3D" id="3.30.420.10">
    <property type="entry name" value="Ribonuclease H-like superfamily/Ribonuclease H"/>
    <property type="match status" value="1"/>
</dbReference>
<evidence type="ECO:0000256" key="2">
    <source>
        <dbReference type="ARBA" id="ARBA00022801"/>
    </source>
</evidence>
<organism evidence="6">
    <name type="scientific">Psilocybe cubensis</name>
    <name type="common">Psychedelic mushroom</name>
    <name type="synonym">Stropharia cubensis</name>
    <dbReference type="NCBI Taxonomy" id="181762"/>
    <lineage>
        <taxon>Eukaryota</taxon>
        <taxon>Fungi</taxon>
        <taxon>Dikarya</taxon>
        <taxon>Basidiomycota</taxon>
        <taxon>Agaricomycotina</taxon>
        <taxon>Agaricomycetes</taxon>
        <taxon>Agaricomycetidae</taxon>
        <taxon>Agaricales</taxon>
        <taxon>Agaricineae</taxon>
        <taxon>Strophariaceae</taxon>
        <taxon>Psilocybe</taxon>
    </lineage>
</organism>
<keyword evidence="1" id="KW-0540">Nuclease</keyword>
<protein>
    <recommendedName>
        <fullName evidence="5">Exonuclease domain-containing protein</fullName>
    </recommendedName>
</protein>
<dbReference type="InterPro" id="IPR047201">
    <property type="entry name" value="ERI-1_3'hExo-like"/>
</dbReference>
<dbReference type="GO" id="GO:0003676">
    <property type="term" value="F:nucleic acid binding"/>
    <property type="evidence" value="ECO:0007669"/>
    <property type="project" value="InterPro"/>
</dbReference>
<feature type="region of interest" description="Disordered" evidence="4">
    <location>
        <begin position="203"/>
        <end position="227"/>
    </location>
</feature>
<dbReference type="SUPFAM" id="SSF53098">
    <property type="entry name" value="Ribonuclease H-like"/>
    <property type="match status" value="1"/>
</dbReference>
<gene>
    <name evidence="6" type="ORF">JR316_010564</name>
</gene>